<dbReference type="EMBL" id="HAEH01002982">
    <property type="protein sequence ID" value="SBR70094.1"/>
    <property type="molecule type" value="Transcribed_RNA"/>
</dbReference>
<feature type="non-terminal residue" evidence="2">
    <location>
        <position position="81"/>
    </location>
</feature>
<gene>
    <name evidence="2" type="primary">Nfu_g_1_014672</name>
</gene>
<proteinExistence type="predicted"/>
<reference evidence="2" key="1">
    <citation type="submission" date="2016-05" db="EMBL/GenBank/DDBJ databases">
        <authorList>
            <person name="Lavstsen T."/>
            <person name="Jespersen J.S."/>
        </authorList>
    </citation>
    <scope>NUCLEOTIDE SEQUENCE</scope>
    <source>
        <tissue evidence="2">Brain</tissue>
    </source>
</reference>
<feature type="region of interest" description="Disordered" evidence="1">
    <location>
        <begin position="1"/>
        <end position="23"/>
    </location>
</feature>
<protein>
    <submittedName>
        <fullName evidence="2">Uncharacterized protein</fullName>
    </submittedName>
</protein>
<dbReference type="AlphaFoldDB" id="A0A1A8NMH6"/>
<sequence>NLLKQTNTIKTSPPGDFWSPSQSVIKNPGRAPTWYVPDRLSRGPGVTIEDACSRGKSNKTTFIYININTKHRLTRHISSNA</sequence>
<reference evidence="2" key="2">
    <citation type="submission" date="2016-06" db="EMBL/GenBank/DDBJ databases">
        <title>The genome of a short-lived fish provides insights into sex chromosome evolution and the genetic control of aging.</title>
        <authorList>
            <person name="Reichwald K."/>
            <person name="Felder M."/>
            <person name="Petzold A."/>
            <person name="Koch P."/>
            <person name="Groth M."/>
            <person name="Platzer M."/>
        </authorList>
    </citation>
    <scope>NUCLEOTIDE SEQUENCE</scope>
    <source>
        <tissue evidence="2">Brain</tissue>
    </source>
</reference>
<name>A0A1A8NMH6_9TELE</name>
<feature type="non-terminal residue" evidence="2">
    <location>
        <position position="1"/>
    </location>
</feature>
<evidence type="ECO:0000313" key="2">
    <source>
        <dbReference type="EMBL" id="SBR70094.1"/>
    </source>
</evidence>
<accession>A0A1A8NMH6</accession>
<feature type="compositionally biased region" description="Polar residues" evidence="1">
    <location>
        <begin position="1"/>
        <end position="11"/>
    </location>
</feature>
<evidence type="ECO:0000256" key="1">
    <source>
        <dbReference type="SAM" id="MobiDB-lite"/>
    </source>
</evidence>
<organism evidence="2">
    <name type="scientific">Nothobranchius rachovii</name>
    <name type="common">bluefin notho</name>
    <dbReference type="NCBI Taxonomy" id="451742"/>
    <lineage>
        <taxon>Eukaryota</taxon>
        <taxon>Metazoa</taxon>
        <taxon>Chordata</taxon>
        <taxon>Craniata</taxon>
        <taxon>Vertebrata</taxon>
        <taxon>Euteleostomi</taxon>
        <taxon>Actinopterygii</taxon>
        <taxon>Neopterygii</taxon>
        <taxon>Teleostei</taxon>
        <taxon>Neoteleostei</taxon>
        <taxon>Acanthomorphata</taxon>
        <taxon>Ovalentaria</taxon>
        <taxon>Atherinomorphae</taxon>
        <taxon>Cyprinodontiformes</taxon>
        <taxon>Nothobranchiidae</taxon>
        <taxon>Nothobranchius</taxon>
    </lineage>
</organism>